<evidence type="ECO:0000256" key="1">
    <source>
        <dbReference type="ARBA" id="ARBA00004651"/>
    </source>
</evidence>
<evidence type="ECO:0000256" key="5">
    <source>
        <dbReference type="ARBA" id="ARBA00022989"/>
    </source>
</evidence>
<comment type="subcellular location">
    <subcellularLocation>
        <location evidence="1">Cell membrane</location>
        <topology evidence="1">Multi-pass membrane protein</topology>
    </subcellularLocation>
</comment>
<reference evidence="8 9" key="1">
    <citation type="submission" date="2018-07" db="EMBL/GenBank/DDBJ databases">
        <title>Genome sequencing of Moraxellaceae gen. HYN0046.</title>
        <authorList>
            <person name="Kim M."/>
            <person name="Yi H."/>
        </authorList>
    </citation>
    <scope>NUCLEOTIDE SEQUENCE [LARGE SCALE GENOMIC DNA]</scope>
    <source>
        <strain evidence="8 9">HYN0046</strain>
    </source>
</reference>
<dbReference type="PANTHER" id="PTHR33452:SF1">
    <property type="entry name" value="INNER MEMBRANE PROTEIN YPHA-RELATED"/>
    <property type="match status" value="1"/>
</dbReference>
<dbReference type="AlphaFoldDB" id="A0A345P6M1"/>
<feature type="transmembrane region" description="Helical" evidence="7">
    <location>
        <begin position="55"/>
        <end position="76"/>
    </location>
</feature>
<dbReference type="InterPro" id="IPR032808">
    <property type="entry name" value="DoxX"/>
</dbReference>
<name>A0A345P6M1_9GAMM</name>
<gene>
    <name evidence="8" type="ORF">HYN46_08820</name>
</gene>
<evidence type="ECO:0000256" key="2">
    <source>
        <dbReference type="ARBA" id="ARBA00006679"/>
    </source>
</evidence>
<keyword evidence="5 7" id="KW-1133">Transmembrane helix</keyword>
<dbReference type="KEGG" id="mbah:HYN46_08820"/>
<feature type="transmembrane region" description="Helical" evidence="7">
    <location>
        <begin position="83"/>
        <end position="100"/>
    </location>
</feature>
<dbReference type="EMBL" id="CP031222">
    <property type="protein sequence ID" value="AXI02930.1"/>
    <property type="molecule type" value="Genomic_DNA"/>
</dbReference>
<dbReference type="RefSeq" id="WP_114899040.1">
    <property type="nucleotide sequence ID" value="NZ_CP031222.1"/>
</dbReference>
<dbReference type="Pfam" id="PF07681">
    <property type="entry name" value="DoxX"/>
    <property type="match status" value="1"/>
</dbReference>
<organism evidence="8 9">
    <name type="scientific">Aquirhabdus parva</name>
    <dbReference type="NCBI Taxonomy" id="2283318"/>
    <lineage>
        <taxon>Bacteria</taxon>
        <taxon>Pseudomonadati</taxon>
        <taxon>Pseudomonadota</taxon>
        <taxon>Gammaproteobacteria</taxon>
        <taxon>Moraxellales</taxon>
        <taxon>Moraxellaceae</taxon>
        <taxon>Aquirhabdus</taxon>
    </lineage>
</organism>
<evidence type="ECO:0000313" key="9">
    <source>
        <dbReference type="Proteomes" id="UP000253940"/>
    </source>
</evidence>
<evidence type="ECO:0000256" key="6">
    <source>
        <dbReference type="ARBA" id="ARBA00023136"/>
    </source>
</evidence>
<evidence type="ECO:0000256" key="4">
    <source>
        <dbReference type="ARBA" id="ARBA00022692"/>
    </source>
</evidence>
<keyword evidence="9" id="KW-1185">Reference proteome</keyword>
<sequence length="137" mass="14548">MLSPNQIVERVLSNPALAGITSVLMRAMLAFMFIVSGWGKITGYDGTAAYMASQGVPGALLPLVILTELGGGIAILIGFQTRFVAFLLAGFTVLTALLFHDGSDMNSHLMFMKNIAIAGGFLSLMLFGAGRYSVDRK</sequence>
<dbReference type="InterPro" id="IPR051907">
    <property type="entry name" value="DoxX-like_oxidoreductase"/>
</dbReference>
<dbReference type="Proteomes" id="UP000253940">
    <property type="component" value="Chromosome"/>
</dbReference>
<feature type="transmembrane region" description="Helical" evidence="7">
    <location>
        <begin position="12"/>
        <end position="35"/>
    </location>
</feature>
<feature type="transmembrane region" description="Helical" evidence="7">
    <location>
        <begin position="115"/>
        <end position="134"/>
    </location>
</feature>
<evidence type="ECO:0000256" key="3">
    <source>
        <dbReference type="ARBA" id="ARBA00022475"/>
    </source>
</evidence>
<proteinExistence type="inferred from homology"/>
<keyword evidence="6 7" id="KW-0472">Membrane</keyword>
<keyword evidence="3" id="KW-1003">Cell membrane</keyword>
<dbReference type="PANTHER" id="PTHR33452">
    <property type="entry name" value="OXIDOREDUCTASE CATD-RELATED"/>
    <property type="match status" value="1"/>
</dbReference>
<keyword evidence="4 7" id="KW-0812">Transmembrane</keyword>
<protein>
    <submittedName>
        <fullName evidence="8">DoxX family protein</fullName>
    </submittedName>
</protein>
<accession>A0A345P6M1</accession>
<dbReference type="OrthoDB" id="9792760at2"/>
<comment type="similarity">
    <text evidence="2">Belongs to the DoxX family.</text>
</comment>
<dbReference type="GO" id="GO:0005886">
    <property type="term" value="C:plasma membrane"/>
    <property type="evidence" value="ECO:0007669"/>
    <property type="project" value="UniProtKB-SubCell"/>
</dbReference>
<evidence type="ECO:0000256" key="7">
    <source>
        <dbReference type="SAM" id="Phobius"/>
    </source>
</evidence>
<evidence type="ECO:0000313" key="8">
    <source>
        <dbReference type="EMBL" id="AXI02930.1"/>
    </source>
</evidence>